<keyword evidence="3" id="KW-1185">Reference proteome</keyword>
<feature type="region of interest" description="Disordered" evidence="1">
    <location>
        <begin position="75"/>
        <end position="212"/>
    </location>
</feature>
<accession>A0A453J471</accession>
<dbReference type="Gramene" id="AET4Gv20790800.1">
    <property type="protein sequence ID" value="AET4Gv20790800.1"/>
    <property type="gene ID" value="AET4Gv20790800"/>
</dbReference>
<evidence type="ECO:0000313" key="2">
    <source>
        <dbReference type="EnsemblPlants" id="AET4Gv20790800.5"/>
    </source>
</evidence>
<protein>
    <submittedName>
        <fullName evidence="2">Uncharacterized protein</fullName>
    </submittedName>
</protein>
<dbReference type="Gramene" id="AET4Gv20790800.2">
    <property type="protein sequence ID" value="AET4Gv20790800.2"/>
    <property type="gene ID" value="AET4Gv20790800"/>
</dbReference>
<dbReference type="Gramene" id="AET4Gv20790800.4">
    <property type="protein sequence ID" value="AET4Gv20790800.4"/>
    <property type="gene ID" value="AET4Gv20790800"/>
</dbReference>
<evidence type="ECO:0000256" key="1">
    <source>
        <dbReference type="SAM" id="MobiDB-lite"/>
    </source>
</evidence>
<name>A0A453J471_AEGTS</name>
<organism evidence="2 3">
    <name type="scientific">Aegilops tauschii subsp. strangulata</name>
    <name type="common">Goatgrass</name>
    <dbReference type="NCBI Taxonomy" id="200361"/>
    <lineage>
        <taxon>Eukaryota</taxon>
        <taxon>Viridiplantae</taxon>
        <taxon>Streptophyta</taxon>
        <taxon>Embryophyta</taxon>
        <taxon>Tracheophyta</taxon>
        <taxon>Spermatophyta</taxon>
        <taxon>Magnoliopsida</taxon>
        <taxon>Liliopsida</taxon>
        <taxon>Poales</taxon>
        <taxon>Poaceae</taxon>
        <taxon>BOP clade</taxon>
        <taxon>Pooideae</taxon>
        <taxon>Triticodae</taxon>
        <taxon>Triticeae</taxon>
        <taxon>Triticinae</taxon>
        <taxon>Aegilops</taxon>
    </lineage>
</organism>
<reference evidence="2" key="4">
    <citation type="submission" date="2019-03" db="UniProtKB">
        <authorList>
            <consortium name="EnsemblPlants"/>
        </authorList>
    </citation>
    <scope>IDENTIFICATION</scope>
</reference>
<proteinExistence type="predicted"/>
<evidence type="ECO:0000313" key="3">
    <source>
        <dbReference type="Proteomes" id="UP000015105"/>
    </source>
</evidence>
<dbReference type="EnsemblPlants" id="AET4Gv20790800.4">
    <property type="protein sequence ID" value="AET4Gv20790800.4"/>
    <property type="gene ID" value="AET4Gv20790800"/>
</dbReference>
<reference evidence="2" key="3">
    <citation type="journal article" date="2017" name="Nature">
        <title>Genome sequence of the progenitor of the wheat D genome Aegilops tauschii.</title>
        <authorList>
            <person name="Luo M.C."/>
            <person name="Gu Y.Q."/>
            <person name="Puiu D."/>
            <person name="Wang H."/>
            <person name="Twardziok S.O."/>
            <person name="Deal K.R."/>
            <person name="Huo N."/>
            <person name="Zhu T."/>
            <person name="Wang L."/>
            <person name="Wang Y."/>
            <person name="McGuire P.E."/>
            <person name="Liu S."/>
            <person name="Long H."/>
            <person name="Ramasamy R.K."/>
            <person name="Rodriguez J.C."/>
            <person name="Van S.L."/>
            <person name="Yuan L."/>
            <person name="Wang Z."/>
            <person name="Xia Z."/>
            <person name="Xiao L."/>
            <person name="Anderson O.D."/>
            <person name="Ouyang S."/>
            <person name="Liang Y."/>
            <person name="Zimin A.V."/>
            <person name="Pertea G."/>
            <person name="Qi P."/>
            <person name="Bennetzen J.L."/>
            <person name="Dai X."/>
            <person name="Dawson M.W."/>
            <person name="Muller H.G."/>
            <person name="Kugler K."/>
            <person name="Rivarola-Duarte L."/>
            <person name="Spannagl M."/>
            <person name="Mayer K.F.X."/>
            <person name="Lu F.H."/>
            <person name="Bevan M.W."/>
            <person name="Leroy P."/>
            <person name="Li P."/>
            <person name="You F.M."/>
            <person name="Sun Q."/>
            <person name="Liu Z."/>
            <person name="Lyons E."/>
            <person name="Wicker T."/>
            <person name="Salzberg S.L."/>
            <person name="Devos K.M."/>
            <person name="Dvorak J."/>
        </authorList>
    </citation>
    <scope>NUCLEOTIDE SEQUENCE [LARGE SCALE GENOMIC DNA]</scope>
    <source>
        <strain evidence="2">cv. AL8/78</strain>
    </source>
</reference>
<dbReference type="Proteomes" id="UP000015105">
    <property type="component" value="Chromosome 4D"/>
</dbReference>
<dbReference type="AlphaFoldDB" id="A0A453J471"/>
<dbReference type="EnsemblPlants" id="AET4Gv20790800.2">
    <property type="protein sequence ID" value="AET4Gv20790800.2"/>
    <property type="gene ID" value="AET4Gv20790800"/>
</dbReference>
<dbReference type="EnsemblPlants" id="AET4Gv20790800.5">
    <property type="protein sequence ID" value="AET4Gv20790800.5"/>
    <property type="gene ID" value="AET4Gv20790800"/>
</dbReference>
<reference evidence="2" key="5">
    <citation type="journal article" date="2021" name="G3 (Bethesda)">
        <title>Aegilops tauschii genome assembly Aet v5.0 features greater sequence contiguity and improved annotation.</title>
        <authorList>
            <person name="Wang L."/>
            <person name="Zhu T."/>
            <person name="Rodriguez J.C."/>
            <person name="Deal K.R."/>
            <person name="Dubcovsky J."/>
            <person name="McGuire P.E."/>
            <person name="Lux T."/>
            <person name="Spannagl M."/>
            <person name="Mayer K.F.X."/>
            <person name="Baldrich P."/>
            <person name="Meyers B.C."/>
            <person name="Huo N."/>
            <person name="Gu Y.Q."/>
            <person name="Zhou H."/>
            <person name="Devos K.M."/>
            <person name="Bennetzen J.L."/>
            <person name="Unver T."/>
            <person name="Budak H."/>
            <person name="Gulick P.J."/>
            <person name="Galiba G."/>
            <person name="Kalapos B."/>
            <person name="Nelson D.R."/>
            <person name="Li P."/>
            <person name="You F.M."/>
            <person name="Luo M.C."/>
            <person name="Dvorak J."/>
        </authorList>
    </citation>
    <scope>NUCLEOTIDE SEQUENCE [LARGE SCALE GENOMIC DNA]</scope>
    <source>
        <strain evidence="2">cv. AL8/78</strain>
    </source>
</reference>
<sequence>MWKHQSVSPLHTTFFQFAFIHLLKQNGSSGNHSREGTYYDHHASLRGTERSIDHNIGSDIALGLDTEDTVPEHIASNDIIKSDRKQKRRDQYMARRNRLTPEQKEEINARRREARKKTEEERSARQREAKQRMTPGEKQQSNTLRRVAYQNMSVHDNQETNTRRRTRLQNKSPKEKQNMLAQRKKRLAARRNTPCAESIAMPRPDAGTLATPNLMSSTHALAFRESEASAPAPTPRFASKGGNNFESDGNPSIFTLLVLSMCIEPVFNGSTTVQASTLVMPWMIMMPPANS</sequence>
<reference evidence="3" key="2">
    <citation type="journal article" date="2017" name="Nat. Plants">
        <title>The Aegilops tauschii genome reveals multiple impacts of transposons.</title>
        <authorList>
            <person name="Zhao G."/>
            <person name="Zou C."/>
            <person name="Li K."/>
            <person name="Wang K."/>
            <person name="Li T."/>
            <person name="Gao L."/>
            <person name="Zhang X."/>
            <person name="Wang H."/>
            <person name="Yang Z."/>
            <person name="Liu X."/>
            <person name="Jiang W."/>
            <person name="Mao L."/>
            <person name="Kong X."/>
            <person name="Jiao Y."/>
            <person name="Jia J."/>
        </authorList>
    </citation>
    <scope>NUCLEOTIDE SEQUENCE [LARGE SCALE GENOMIC DNA]</scope>
    <source>
        <strain evidence="3">cv. AL8/78</strain>
    </source>
</reference>
<feature type="compositionally biased region" description="Polar residues" evidence="1">
    <location>
        <begin position="137"/>
        <end position="155"/>
    </location>
</feature>
<dbReference type="EnsemblPlants" id="AET4Gv20790800.1">
    <property type="protein sequence ID" value="AET4Gv20790800.1"/>
    <property type="gene ID" value="AET4Gv20790800"/>
</dbReference>
<feature type="compositionally biased region" description="Basic and acidic residues" evidence="1">
    <location>
        <begin position="89"/>
        <end position="131"/>
    </location>
</feature>
<feature type="region of interest" description="Disordered" evidence="1">
    <location>
        <begin position="225"/>
        <end position="245"/>
    </location>
</feature>
<reference evidence="3" key="1">
    <citation type="journal article" date="2014" name="Science">
        <title>Ancient hybridizations among the ancestral genomes of bread wheat.</title>
        <authorList>
            <consortium name="International Wheat Genome Sequencing Consortium,"/>
            <person name="Marcussen T."/>
            <person name="Sandve S.R."/>
            <person name="Heier L."/>
            <person name="Spannagl M."/>
            <person name="Pfeifer M."/>
            <person name="Jakobsen K.S."/>
            <person name="Wulff B.B."/>
            <person name="Steuernagel B."/>
            <person name="Mayer K.F."/>
            <person name="Olsen O.A."/>
        </authorList>
    </citation>
    <scope>NUCLEOTIDE SEQUENCE [LARGE SCALE GENOMIC DNA]</scope>
    <source>
        <strain evidence="3">cv. AL8/78</strain>
    </source>
</reference>
<dbReference type="Gramene" id="AET4Gv20790800.5">
    <property type="protein sequence ID" value="AET4Gv20790800.5"/>
    <property type="gene ID" value="AET4Gv20790800"/>
</dbReference>